<dbReference type="Pfam" id="PF13855">
    <property type="entry name" value="LRR_8"/>
    <property type="match status" value="3"/>
</dbReference>
<dbReference type="PANTHER" id="PTHR24372:SF77">
    <property type="entry name" value="G-PROTEIN COUPLED RECEPTORS FAMILY 1 PROFILE DOMAIN-CONTAINING PROTEIN"/>
    <property type="match status" value="1"/>
</dbReference>
<dbReference type="PRINTS" id="PR01739">
    <property type="entry name" value="RELAXINR"/>
</dbReference>
<evidence type="ECO:0000256" key="12">
    <source>
        <dbReference type="ARBA" id="ARBA00023224"/>
    </source>
</evidence>
<accession>A0A210Q5D2</accession>
<keyword evidence="7 13" id="KW-1133">Transmembrane helix</keyword>
<dbReference type="InterPro" id="IPR001611">
    <property type="entry name" value="Leu-rich_rpt"/>
</dbReference>
<keyword evidence="2" id="KW-1003">Cell membrane</keyword>
<feature type="domain" description="G-protein coupled receptors family 1 profile" evidence="14">
    <location>
        <begin position="385"/>
        <end position="649"/>
    </location>
</feature>
<evidence type="ECO:0000256" key="2">
    <source>
        <dbReference type="ARBA" id="ARBA00022475"/>
    </source>
</evidence>
<comment type="subcellular location">
    <subcellularLocation>
        <location evidence="1">Cell membrane</location>
        <topology evidence="1">Multi-pass membrane protein</topology>
    </subcellularLocation>
</comment>
<dbReference type="PRINTS" id="PR00237">
    <property type="entry name" value="GPCRRHODOPSN"/>
</dbReference>
<dbReference type="Gene3D" id="3.80.10.10">
    <property type="entry name" value="Ribonuclease Inhibitor"/>
    <property type="match status" value="2"/>
</dbReference>
<name>A0A210Q5D2_MIZYE</name>
<keyword evidence="12" id="KW-0807">Transducer</keyword>
<dbReference type="SMART" id="SM00364">
    <property type="entry name" value="LRR_BAC"/>
    <property type="match status" value="8"/>
</dbReference>
<organism evidence="15 16">
    <name type="scientific">Mizuhopecten yessoensis</name>
    <name type="common">Japanese scallop</name>
    <name type="synonym">Patinopecten yessoensis</name>
    <dbReference type="NCBI Taxonomy" id="6573"/>
    <lineage>
        <taxon>Eukaryota</taxon>
        <taxon>Metazoa</taxon>
        <taxon>Spiralia</taxon>
        <taxon>Lophotrochozoa</taxon>
        <taxon>Mollusca</taxon>
        <taxon>Bivalvia</taxon>
        <taxon>Autobranchia</taxon>
        <taxon>Pteriomorphia</taxon>
        <taxon>Pectinida</taxon>
        <taxon>Pectinoidea</taxon>
        <taxon>Pectinidae</taxon>
        <taxon>Mizuhopecten</taxon>
    </lineage>
</organism>
<evidence type="ECO:0000256" key="4">
    <source>
        <dbReference type="ARBA" id="ARBA00022692"/>
    </source>
</evidence>
<dbReference type="SMART" id="SM00365">
    <property type="entry name" value="LRR_SD22"/>
    <property type="match status" value="3"/>
</dbReference>
<dbReference type="PANTHER" id="PTHR24372">
    <property type="entry name" value="GLYCOPROTEIN HORMONE RECEPTOR"/>
    <property type="match status" value="1"/>
</dbReference>
<keyword evidence="11" id="KW-0325">Glycoprotein</keyword>
<dbReference type="GO" id="GO:0009755">
    <property type="term" value="P:hormone-mediated signaling pathway"/>
    <property type="evidence" value="ECO:0007669"/>
    <property type="project" value="TreeGrafter"/>
</dbReference>
<dbReference type="SMART" id="SM00369">
    <property type="entry name" value="LRR_TYP"/>
    <property type="match status" value="11"/>
</dbReference>
<dbReference type="InterPro" id="IPR032675">
    <property type="entry name" value="LRR_dom_sf"/>
</dbReference>
<dbReference type="GO" id="GO:0005886">
    <property type="term" value="C:plasma membrane"/>
    <property type="evidence" value="ECO:0007669"/>
    <property type="project" value="UniProtKB-SubCell"/>
</dbReference>
<evidence type="ECO:0000259" key="14">
    <source>
        <dbReference type="PROSITE" id="PS50262"/>
    </source>
</evidence>
<comment type="caution">
    <text evidence="15">The sequence shown here is derived from an EMBL/GenBank/DDBJ whole genome shotgun (WGS) entry which is preliminary data.</text>
</comment>
<dbReference type="Gene3D" id="1.20.1070.10">
    <property type="entry name" value="Rhodopsin 7-helix transmembrane proteins"/>
    <property type="match status" value="1"/>
</dbReference>
<dbReference type="InterPro" id="IPR008112">
    <property type="entry name" value="Relaxin_rcpt"/>
</dbReference>
<feature type="transmembrane region" description="Helical" evidence="13">
    <location>
        <begin position="466"/>
        <end position="484"/>
    </location>
</feature>
<dbReference type="GO" id="GO:0007189">
    <property type="term" value="P:adenylate cyclase-activating G protein-coupled receptor signaling pathway"/>
    <property type="evidence" value="ECO:0007669"/>
    <property type="project" value="TreeGrafter"/>
</dbReference>
<keyword evidence="6" id="KW-0677">Repeat</keyword>
<keyword evidence="9 13" id="KW-0472">Membrane</keyword>
<dbReference type="OrthoDB" id="10035376at2759"/>
<protein>
    <submittedName>
        <fullName evidence="15">G-protein coupled receptor GRL101</fullName>
    </submittedName>
</protein>
<dbReference type="PROSITE" id="PS50262">
    <property type="entry name" value="G_PROTEIN_RECEP_F1_2"/>
    <property type="match status" value="1"/>
</dbReference>
<feature type="transmembrane region" description="Helical" evidence="13">
    <location>
        <begin position="630"/>
        <end position="655"/>
    </location>
</feature>
<keyword evidence="4 13" id="KW-0812">Transmembrane</keyword>
<dbReference type="GO" id="GO:0008528">
    <property type="term" value="F:G protein-coupled peptide receptor activity"/>
    <property type="evidence" value="ECO:0007669"/>
    <property type="project" value="TreeGrafter"/>
</dbReference>
<evidence type="ECO:0000256" key="5">
    <source>
        <dbReference type="ARBA" id="ARBA00022729"/>
    </source>
</evidence>
<dbReference type="InterPro" id="IPR017452">
    <property type="entry name" value="GPCR_Rhodpsn_7TM"/>
</dbReference>
<dbReference type="InterPro" id="IPR000276">
    <property type="entry name" value="GPCR_Rhodpsn"/>
</dbReference>
<dbReference type="Pfam" id="PF00001">
    <property type="entry name" value="7tm_1"/>
    <property type="match status" value="1"/>
</dbReference>
<keyword evidence="10 15" id="KW-0675">Receptor</keyword>
<keyword evidence="8" id="KW-0297">G-protein coupled receptor</keyword>
<evidence type="ECO:0000256" key="3">
    <source>
        <dbReference type="ARBA" id="ARBA00022614"/>
    </source>
</evidence>
<keyword evidence="5" id="KW-0732">Signal</keyword>
<dbReference type="SUPFAM" id="SSF81321">
    <property type="entry name" value="Family A G protein-coupled receptor-like"/>
    <property type="match status" value="1"/>
</dbReference>
<evidence type="ECO:0000256" key="8">
    <source>
        <dbReference type="ARBA" id="ARBA00023040"/>
    </source>
</evidence>
<dbReference type="InterPro" id="IPR003591">
    <property type="entry name" value="Leu-rich_rpt_typical-subtyp"/>
</dbReference>
<feature type="transmembrane region" description="Helical" evidence="13">
    <location>
        <begin position="407"/>
        <end position="433"/>
    </location>
</feature>
<evidence type="ECO:0000256" key="11">
    <source>
        <dbReference type="ARBA" id="ARBA00023180"/>
    </source>
</evidence>
<dbReference type="SUPFAM" id="SSF52058">
    <property type="entry name" value="L domain-like"/>
    <property type="match status" value="1"/>
</dbReference>
<reference evidence="15 16" key="1">
    <citation type="journal article" date="2017" name="Nat. Ecol. Evol.">
        <title>Scallop genome provides insights into evolution of bilaterian karyotype and development.</title>
        <authorList>
            <person name="Wang S."/>
            <person name="Zhang J."/>
            <person name="Jiao W."/>
            <person name="Li J."/>
            <person name="Xun X."/>
            <person name="Sun Y."/>
            <person name="Guo X."/>
            <person name="Huan P."/>
            <person name="Dong B."/>
            <person name="Zhang L."/>
            <person name="Hu X."/>
            <person name="Sun X."/>
            <person name="Wang J."/>
            <person name="Zhao C."/>
            <person name="Wang Y."/>
            <person name="Wang D."/>
            <person name="Huang X."/>
            <person name="Wang R."/>
            <person name="Lv J."/>
            <person name="Li Y."/>
            <person name="Zhang Z."/>
            <person name="Liu B."/>
            <person name="Lu W."/>
            <person name="Hui Y."/>
            <person name="Liang J."/>
            <person name="Zhou Z."/>
            <person name="Hou R."/>
            <person name="Li X."/>
            <person name="Liu Y."/>
            <person name="Li H."/>
            <person name="Ning X."/>
            <person name="Lin Y."/>
            <person name="Zhao L."/>
            <person name="Xing Q."/>
            <person name="Dou J."/>
            <person name="Li Y."/>
            <person name="Mao J."/>
            <person name="Guo H."/>
            <person name="Dou H."/>
            <person name="Li T."/>
            <person name="Mu C."/>
            <person name="Jiang W."/>
            <person name="Fu Q."/>
            <person name="Fu X."/>
            <person name="Miao Y."/>
            <person name="Liu J."/>
            <person name="Yu Q."/>
            <person name="Li R."/>
            <person name="Liao H."/>
            <person name="Li X."/>
            <person name="Kong Y."/>
            <person name="Jiang Z."/>
            <person name="Chourrout D."/>
            <person name="Li R."/>
            <person name="Bao Z."/>
        </authorList>
    </citation>
    <scope>NUCLEOTIDE SEQUENCE [LARGE SCALE GENOMIC DNA]</scope>
    <source>
        <strain evidence="15 16">PY_sf001</strain>
    </source>
</reference>
<evidence type="ECO:0000256" key="9">
    <source>
        <dbReference type="ARBA" id="ARBA00023136"/>
    </source>
</evidence>
<keyword evidence="16" id="KW-1185">Reference proteome</keyword>
<gene>
    <name evidence="15" type="ORF">KP79_PYT07342</name>
</gene>
<feature type="transmembrane region" description="Helical" evidence="13">
    <location>
        <begin position="548"/>
        <end position="571"/>
    </location>
</feature>
<dbReference type="FunFam" id="3.80.10.10:FF:000770">
    <property type="entry name" value="Uncharacterized protein"/>
    <property type="match status" value="1"/>
</dbReference>
<feature type="transmembrane region" description="Helical" evidence="13">
    <location>
        <begin position="592"/>
        <end position="618"/>
    </location>
</feature>
<evidence type="ECO:0000256" key="10">
    <source>
        <dbReference type="ARBA" id="ARBA00023170"/>
    </source>
</evidence>
<evidence type="ECO:0000313" key="16">
    <source>
        <dbReference type="Proteomes" id="UP000242188"/>
    </source>
</evidence>
<dbReference type="EMBL" id="NEDP02004969">
    <property type="protein sequence ID" value="OWF43947.1"/>
    <property type="molecule type" value="Genomic_DNA"/>
</dbReference>
<keyword evidence="3" id="KW-0433">Leucine-rich repeat</keyword>
<evidence type="ECO:0000256" key="6">
    <source>
        <dbReference type="ARBA" id="ARBA00022737"/>
    </source>
</evidence>
<dbReference type="Proteomes" id="UP000242188">
    <property type="component" value="Unassembled WGS sequence"/>
</dbReference>
<dbReference type="PROSITE" id="PS51450">
    <property type="entry name" value="LRR"/>
    <property type="match status" value="4"/>
</dbReference>
<evidence type="ECO:0000313" key="15">
    <source>
        <dbReference type="EMBL" id="OWF43947.1"/>
    </source>
</evidence>
<proteinExistence type="predicted"/>
<feature type="transmembrane region" description="Helical" evidence="13">
    <location>
        <begin position="375"/>
        <end position="395"/>
    </location>
</feature>
<feature type="transmembrane region" description="Helical" evidence="13">
    <location>
        <begin position="496"/>
        <end position="522"/>
    </location>
</feature>
<dbReference type="FunFam" id="3.80.10.10:FF:001164">
    <property type="entry name" value="GH01279p"/>
    <property type="match status" value="1"/>
</dbReference>
<evidence type="ECO:0000256" key="13">
    <source>
        <dbReference type="SAM" id="Phobius"/>
    </source>
</evidence>
<dbReference type="AlphaFoldDB" id="A0A210Q5D2"/>
<sequence>MVFVLEVNNCTETIYCSNFGQESDRYVPLYLSNADLAVLPENVFRGLSELKQLDLSNNIITVLPENLFDELSKLDQLYLSDNKIAVLPDNVFNGLSELYFLALSNNKIAVLPDNVFNGTSGLFFLDLSNNKIAVLPDNVFNGLSKLYGLYLSNNKIAVLPDNVFNGTSVLAFLDLSNNKMIAVLPDNVFNGLSELYFLALSNNKLAVLPDNVFNGLSELALLDLSNNKIGVLPDSVFNGTSELRCLILSDNKIADLPSHLFSEITTLSLLDLANNALTYLPDAALANNRLSQLNIIGNKIEVSKDIFKGLDHLSRLYTDVPFICCVKPSSVADNHCYETDKPLFDCWLSGCSNTKGDAISSCSALVRSEVLRVCLWIIGISAFMGNLLVLFYRLFLDSDNMTRSYSFFVFNLALSDLLMGVYLIIIGVVDIYYNGVYAWNDHIWRKSILCTLAGVLSSVSSEMSTFLILLVTIDRVIVIVFPLSRLSSWNISWKKALIFSVLSWIVSITLAVIPIVTIQSYFQGEFYSQSSVCLALPLTREEWPGTEYSFAIFVCLNSSVFIIVVIGQICICKSMRKSGRRISSSQNRQREMTVAITLFFVVATDFFCWFPIGVMGVLAKCGVRIPDDVYAWVMVFVLPMNAAINPFLYTATAIWRKRRKVPTTMMIPKDPPADKHHR</sequence>
<evidence type="ECO:0000256" key="1">
    <source>
        <dbReference type="ARBA" id="ARBA00004651"/>
    </source>
</evidence>
<dbReference type="STRING" id="6573.A0A210Q5D2"/>
<evidence type="ECO:0000256" key="7">
    <source>
        <dbReference type="ARBA" id="ARBA00022989"/>
    </source>
</evidence>